<feature type="domain" description="Cystatin" evidence="6">
    <location>
        <begin position="3"/>
        <end position="59"/>
    </location>
</feature>
<keyword evidence="4" id="KW-0646">Protease inhibitor</keyword>
<evidence type="ECO:0000256" key="1">
    <source>
        <dbReference type="ARBA" id="ARBA00004496"/>
    </source>
</evidence>
<dbReference type="EMBL" id="WAAB01001940">
    <property type="protein sequence ID" value="NWH70205.1"/>
    <property type="molecule type" value="Genomic_DNA"/>
</dbReference>
<feature type="non-terminal residue" evidence="7">
    <location>
        <position position="1"/>
    </location>
</feature>
<dbReference type="PANTHER" id="PTHR11414">
    <property type="entry name" value="CYSTATIN FAMILY MEMBER"/>
    <property type="match status" value="1"/>
</dbReference>
<organism evidence="7 8">
    <name type="scientific">Piaya cayana</name>
    <name type="common">Common squirrel cuckoo</name>
    <dbReference type="NCBI Taxonomy" id="33601"/>
    <lineage>
        <taxon>Eukaryota</taxon>
        <taxon>Metazoa</taxon>
        <taxon>Chordata</taxon>
        <taxon>Craniata</taxon>
        <taxon>Vertebrata</taxon>
        <taxon>Euteleostomi</taxon>
        <taxon>Archelosauria</taxon>
        <taxon>Archosauria</taxon>
        <taxon>Dinosauria</taxon>
        <taxon>Saurischia</taxon>
        <taxon>Theropoda</taxon>
        <taxon>Coelurosauria</taxon>
        <taxon>Aves</taxon>
        <taxon>Neognathae</taxon>
        <taxon>Neoaves</taxon>
        <taxon>Otidimorphae</taxon>
        <taxon>Cuculiformes</taxon>
        <taxon>Coccyzidae</taxon>
        <taxon>Piaya</taxon>
    </lineage>
</organism>
<reference evidence="7" key="1">
    <citation type="submission" date="2019-09" db="EMBL/GenBank/DDBJ databases">
        <title>Bird 10,000 Genomes (B10K) Project - Family phase.</title>
        <authorList>
            <person name="Zhang G."/>
        </authorList>
    </citation>
    <scope>NUCLEOTIDE SEQUENCE</scope>
    <source>
        <strain evidence="7">B10K-DU-008-47</strain>
        <tissue evidence="7">Mixed tissue sample</tissue>
    </source>
</reference>
<keyword evidence="5" id="KW-0789">Thiol protease inhibitor</keyword>
<evidence type="ECO:0000313" key="8">
    <source>
        <dbReference type="Proteomes" id="UP000653271"/>
    </source>
</evidence>
<feature type="non-terminal residue" evidence="7">
    <location>
        <position position="83"/>
    </location>
</feature>
<comment type="subcellular location">
    <subcellularLocation>
        <location evidence="1">Cytoplasm</location>
    </subcellularLocation>
</comment>
<keyword evidence="8" id="KW-1185">Reference proteome</keyword>
<evidence type="ECO:0000259" key="6">
    <source>
        <dbReference type="Pfam" id="PF00031"/>
    </source>
</evidence>
<evidence type="ECO:0000256" key="2">
    <source>
        <dbReference type="ARBA" id="ARBA00009403"/>
    </source>
</evidence>
<comment type="similarity">
    <text evidence="2">Belongs to the cystatin family.</text>
</comment>
<name>A0A850WQ78_PIACA</name>
<dbReference type="InterPro" id="IPR000010">
    <property type="entry name" value="Cystatin_dom"/>
</dbReference>
<dbReference type="InterPro" id="IPR001713">
    <property type="entry name" value="Prot_inh_stefin"/>
</dbReference>
<comment type="caution">
    <text evidence="7">The sequence shown here is derived from an EMBL/GenBank/DDBJ whole genome shotgun (WGS) entry which is preliminary data.</text>
</comment>
<dbReference type="SUPFAM" id="SSF54403">
    <property type="entry name" value="Cystatin/monellin"/>
    <property type="match status" value="1"/>
</dbReference>
<keyword evidence="3" id="KW-0963">Cytoplasm</keyword>
<evidence type="ECO:0000256" key="5">
    <source>
        <dbReference type="ARBA" id="ARBA00022704"/>
    </source>
</evidence>
<dbReference type="AlphaFoldDB" id="A0A850WQ78"/>
<dbReference type="InterPro" id="IPR046350">
    <property type="entry name" value="Cystatin_sf"/>
</dbReference>
<gene>
    <name evidence="7" type="primary">Cpi1</name>
    <name evidence="7" type="ORF">PIACAY_R11149</name>
</gene>
<evidence type="ECO:0000256" key="3">
    <source>
        <dbReference type="ARBA" id="ARBA00022490"/>
    </source>
</evidence>
<dbReference type="PANTHER" id="PTHR11414:SF20">
    <property type="entry name" value="CYSTATIN-A"/>
    <property type="match status" value="1"/>
</dbReference>
<dbReference type="PRINTS" id="PR00295">
    <property type="entry name" value="STEFINA"/>
</dbReference>
<dbReference type="OrthoDB" id="2429551at2759"/>
<proteinExistence type="inferred from homology"/>
<evidence type="ECO:0000256" key="4">
    <source>
        <dbReference type="ARBA" id="ARBA00022690"/>
    </source>
</evidence>
<dbReference type="Gene3D" id="3.10.450.10">
    <property type="match status" value="1"/>
</dbReference>
<sequence>PTIFPFLLKVKPQLEKVASRTYAIFLAVLYRSQAVVGTSYLIKVQVADGDYAHLLVFQAPTERSHGPDLVQYWTGKSRDDPLE</sequence>
<dbReference type="GO" id="GO:0004869">
    <property type="term" value="F:cysteine-type endopeptidase inhibitor activity"/>
    <property type="evidence" value="ECO:0007669"/>
    <property type="project" value="UniProtKB-KW"/>
</dbReference>
<dbReference type="GO" id="GO:0005829">
    <property type="term" value="C:cytosol"/>
    <property type="evidence" value="ECO:0007669"/>
    <property type="project" value="TreeGrafter"/>
</dbReference>
<accession>A0A850WQ78</accession>
<dbReference type="Pfam" id="PF00031">
    <property type="entry name" value="Cystatin"/>
    <property type="match status" value="1"/>
</dbReference>
<evidence type="ECO:0000313" key="7">
    <source>
        <dbReference type="EMBL" id="NWH70205.1"/>
    </source>
</evidence>
<dbReference type="Proteomes" id="UP000653271">
    <property type="component" value="Unassembled WGS sequence"/>
</dbReference>
<protein>
    <submittedName>
        <fullName evidence="7">CPI1 inhibitor</fullName>
    </submittedName>
</protein>